<reference evidence="1" key="2">
    <citation type="journal article" date="2015" name="Fish Shellfish Immunol.">
        <title>Early steps in the European eel (Anguilla anguilla)-Vibrio vulnificus interaction in the gills: Role of the RtxA13 toxin.</title>
        <authorList>
            <person name="Callol A."/>
            <person name="Pajuelo D."/>
            <person name="Ebbesson L."/>
            <person name="Teles M."/>
            <person name="MacKenzie S."/>
            <person name="Amaro C."/>
        </authorList>
    </citation>
    <scope>NUCLEOTIDE SEQUENCE</scope>
</reference>
<sequence length="34" mass="3772">MSHVSFCIQARSHRSQSTKVNITTTYSSVVTPDC</sequence>
<organism evidence="1">
    <name type="scientific">Anguilla anguilla</name>
    <name type="common">European freshwater eel</name>
    <name type="synonym">Muraena anguilla</name>
    <dbReference type="NCBI Taxonomy" id="7936"/>
    <lineage>
        <taxon>Eukaryota</taxon>
        <taxon>Metazoa</taxon>
        <taxon>Chordata</taxon>
        <taxon>Craniata</taxon>
        <taxon>Vertebrata</taxon>
        <taxon>Euteleostomi</taxon>
        <taxon>Actinopterygii</taxon>
        <taxon>Neopterygii</taxon>
        <taxon>Teleostei</taxon>
        <taxon>Anguilliformes</taxon>
        <taxon>Anguillidae</taxon>
        <taxon>Anguilla</taxon>
    </lineage>
</organism>
<accession>A0A0E9RND6</accession>
<evidence type="ECO:0000313" key="1">
    <source>
        <dbReference type="EMBL" id="JAH30681.1"/>
    </source>
</evidence>
<dbReference type="AlphaFoldDB" id="A0A0E9RND6"/>
<reference evidence="1" key="1">
    <citation type="submission" date="2014-11" db="EMBL/GenBank/DDBJ databases">
        <authorList>
            <person name="Amaro Gonzalez C."/>
        </authorList>
    </citation>
    <scope>NUCLEOTIDE SEQUENCE</scope>
</reference>
<proteinExistence type="predicted"/>
<dbReference type="EMBL" id="GBXM01077896">
    <property type="protein sequence ID" value="JAH30681.1"/>
    <property type="molecule type" value="Transcribed_RNA"/>
</dbReference>
<name>A0A0E9RND6_ANGAN</name>
<protein>
    <submittedName>
        <fullName evidence="1">Uncharacterized protein</fullName>
    </submittedName>
</protein>